<organism evidence="9 10">
    <name type="scientific">Schizosaccharomyces osmophilus</name>
    <dbReference type="NCBI Taxonomy" id="2545709"/>
    <lineage>
        <taxon>Eukaryota</taxon>
        <taxon>Fungi</taxon>
        <taxon>Dikarya</taxon>
        <taxon>Ascomycota</taxon>
        <taxon>Taphrinomycotina</taxon>
        <taxon>Schizosaccharomycetes</taxon>
        <taxon>Schizosaccharomycetales</taxon>
        <taxon>Schizosaccharomycetaceae</taxon>
        <taxon>Schizosaccharomyces</taxon>
    </lineage>
</organism>
<dbReference type="PROSITE" id="PS51917">
    <property type="entry name" value="PRU"/>
    <property type="match status" value="1"/>
</dbReference>
<proteinExistence type="predicted"/>
<dbReference type="InterPro" id="IPR032368">
    <property type="entry name" value="RPN13_DEUBAD"/>
</dbReference>
<dbReference type="KEGG" id="som:SOMG_03896"/>
<evidence type="ECO:0000259" key="7">
    <source>
        <dbReference type="PROSITE" id="PS51916"/>
    </source>
</evidence>
<dbReference type="PANTHER" id="PTHR12225">
    <property type="entry name" value="ADHESION REGULATING MOLECULE 1 110 KDA CELL MEMBRANE GLYCOPROTEIN"/>
    <property type="match status" value="1"/>
</dbReference>
<dbReference type="GO" id="GO:0070628">
    <property type="term" value="F:proteasome binding"/>
    <property type="evidence" value="ECO:0007669"/>
    <property type="project" value="TreeGrafter"/>
</dbReference>
<dbReference type="InterPro" id="IPR044868">
    <property type="entry name" value="Rpn13/ADRM1_Pru"/>
</dbReference>
<dbReference type="InterPro" id="IPR006773">
    <property type="entry name" value="Rpn13/ADRM1"/>
</dbReference>
<keyword evidence="10" id="KW-1185">Reference proteome</keyword>
<keyword evidence="5" id="KW-0539">Nucleus</keyword>
<dbReference type="GO" id="GO:0061133">
    <property type="term" value="F:endopeptidase activator activity"/>
    <property type="evidence" value="ECO:0007669"/>
    <property type="project" value="TreeGrafter"/>
</dbReference>
<comment type="subcellular location">
    <subcellularLocation>
        <location evidence="2">Cytoplasm</location>
    </subcellularLocation>
    <subcellularLocation>
        <location evidence="1">Nucleus</location>
    </subcellularLocation>
</comment>
<dbReference type="InterPro" id="IPR038108">
    <property type="entry name" value="RPN13_DEUBAD_sf"/>
</dbReference>
<name>A0AAE9WCP1_9SCHI</name>
<dbReference type="InterPro" id="IPR044867">
    <property type="entry name" value="DEUBAD_dom"/>
</dbReference>
<dbReference type="Proteomes" id="UP001212411">
    <property type="component" value="Chromosome 2"/>
</dbReference>
<evidence type="ECO:0000256" key="2">
    <source>
        <dbReference type="ARBA" id="ARBA00004496"/>
    </source>
</evidence>
<feature type="domain" description="DEUBAD" evidence="7">
    <location>
        <begin position="175"/>
        <end position="285"/>
    </location>
</feature>
<evidence type="ECO:0000259" key="8">
    <source>
        <dbReference type="PROSITE" id="PS51917"/>
    </source>
</evidence>
<dbReference type="InterPro" id="IPR038633">
    <property type="entry name" value="Rpn13/ADRM1_Pru_sf"/>
</dbReference>
<evidence type="ECO:0000256" key="5">
    <source>
        <dbReference type="ARBA" id="ARBA00023242"/>
    </source>
</evidence>
<dbReference type="Pfam" id="PF16550">
    <property type="entry name" value="RPN13_C"/>
    <property type="match status" value="1"/>
</dbReference>
<dbReference type="PANTHER" id="PTHR12225:SF0">
    <property type="entry name" value="PROTEASOMAL UBIQUITIN RECEPTOR ADRM1"/>
    <property type="match status" value="1"/>
</dbReference>
<keyword evidence="3" id="KW-0963">Cytoplasm</keyword>
<evidence type="ECO:0000256" key="4">
    <source>
        <dbReference type="ARBA" id="ARBA00022942"/>
    </source>
</evidence>
<evidence type="ECO:0000256" key="1">
    <source>
        <dbReference type="ARBA" id="ARBA00004123"/>
    </source>
</evidence>
<evidence type="ECO:0000313" key="9">
    <source>
        <dbReference type="EMBL" id="WBW73972.1"/>
    </source>
</evidence>
<dbReference type="GO" id="GO:0005737">
    <property type="term" value="C:cytoplasm"/>
    <property type="evidence" value="ECO:0007669"/>
    <property type="project" value="UniProtKB-SubCell"/>
</dbReference>
<dbReference type="Gene3D" id="1.10.2020.20">
    <property type="match status" value="1"/>
</dbReference>
<dbReference type="EMBL" id="CP115612">
    <property type="protein sequence ID" value="WBW73972.1"/>
    <property type="molecule type" value="Genomic_DNA"/>
</dbReference>
<sequence length="288" mass="31578">MSLITFKAGKLRRVPGTKILRADPAKGFISMSRDADGLTHFQWGKRDEMDAPEDDIVVFPSECNFERVEECQNGRGFALKYPSSTLSLFYWMQDVDASNDHTNASRINSLIHGQDFQESAQSDVATVSDAMDMDTAGQNENANQEQLPASGPQDAHMDEASASETVRNLLNNISSQRSLSTVDLADVLKPSNVRELVHQEGVVDQLMPFLPPDTPATPEAVMEVLNSPQYAQAVRSLSQTLNSPNGLEVISALGLSPDESSSPNEVGALQFLKAIARQVKENKDREQQ</sequence>
<keyword evidence="4 9" id="KW-0647">Proteasome</keyword>
<dbReference type="AlphaFoldDB" id="A0AAE9WCP1"/>
<feature type="region of interest" description="Disordered" evidence="6">
    <location>
        <begin position="139"/>
        <end position="158"/>
    </location>
</feature>
<dbReference type="GeneID" id="80877372"/>
<evidence type="ECO:0000256" key="3">
    <source>
        <dbReference type="ARBA" id="ARBA00022490"/>
    </source>
</evidence>
<feature type="domain" description="Pru" evidence="8">
    <location>
        <begin position="1"/>
        <end position="114"/>
    </location>
</feature>
<dbReference type="Gene3D" id="2.30.29.70">
    <property type="entry name" value="Proteasomal ubiquitin receptor Rpn13/ADRM1"/>
    <property type="match status" value="1"/>
</dbReference>
<evidence type="ECO:0000256" key="6">
    <source>
        <dbReference type="SAM" id="MobiDB-lite"/>
    </source>
</evidence>
<gene>
    <name evidence="9" type="primary">rpn1301</name>
    <name evidence="9" type="ORF">SOMG_03896</name>
</gene>
<dbReference type="GO" id="GO:0008541">
    <property type="term" value="C:proteasome regulatory particle, lid subcomplex"/>
    <property type="evidence" value="ECO:0007669"/>
    <property type="project" value="TreeGrafter"/>
</dbReference>
<dbReference type="PROSITE" id="PS51916">
    <property type="entry name" value="DEUBAD"/>
    <property type="match status" value="1"/>
</dbReference>
<dbReference type="RefSeq" id="XP_056038215.1">
    <property type="nucleotide sequence ID" value="XM_056182683.1"/>
</dbReference>
<dbReference type="Pfam" id="PF04683">
    <property type="entry name" value="Rpn13_ADRM1_Pru"/>
    <property type="match status" value="1"/>
</dbReference>
<evidence type="ECO:0000313" key="10">
    <source>
        <dbReference type="Proteomes" id="UP001212411"/>
    </source>
</evidence>
<protein>
    <submittedName>
        <fullName evidence="9">19S proteasome regulatory subunit Rpn13a</fullName>
    </submittedName>
</protein>
<reference evidence="9 10" key="1">
    <citation type="journal article" date="2023" name="G3 (Bethesda)">
        <title>A high-quality reference genome for the fission yeast Schizosaccharomyces osmophilus.</title>
        <authorList>
            <person name="Jia G.S."/>
            <person name="Zhang W.C."/>
            <person name="Liang Y."/>
            <person name="Liu X.H."/>
            <person name="Rhind N."/>
            <person name="Pidoux A."/>
            <person name="Brysch-Herzberg M."/>
            <person name="Du L.L."/>
        </authorList>
    </citation>
    <scope>NUCLEOTIDE SEQUENCE [LARGE SCALE GENOMIC DNA]</scope>
    <source>
        <strain evidence="9 10">CBS 15793</strain>
    </source>
</reference>
<dbReference type="GO" id="GO:0005634">
    <property type="term" value="C:nucleus"/>
    <property type="evidence" value="ECO:0007669"/>
    <property type="project" value="UniProtKB-SubCell"/>
</dbReference>
<accession>A0AAE9WCP1</accession>